<dbReference type="EMBL" id="CP018906">
    <property type="protein sequence ID" value="AQW21475.1"/>
    <property type="molecule type" value="Genomic_DNA"/>
</dbReference>
<evidence type="ECO:0000256" key="1">
    <source>
        <dbReference type="ARBA" id="ARBA00023125"/>
    </source>
</evidence>
<dbReference type="InterPro" id="IPR001387">
    <property type="entry name" value="Cro/C1-type_HTH"/>
</dbReference>
<keyword evidence="1" id="KW-0238">DNA-binding</keyword>
<dbReference type="Proteomes" id="UP000030361">
    <property type="component" value="Chromosome"/>
</dbReference>
<keyword evidence="2" id="KW-1133">Transmembrane helix</keyword>
<dbReference type="PROSITE" id="PS50943">
    <property type="entry name" value="HTH_CROC1"/>
    <property type="match status" value="1"/>
</dbReference>
<protein>
    <submittedName>
        <fullName evidence="4">Transcriptional regulator</fullName>
    </submittedName>
</protein>
<dbReference type="OrthoDB" id="9805856at2"/>
<dbReference type="Gene3D" id="1.10.260.40">
    <property type="entry name" value="lambda repressor-like DNA-binding domains"/>
    <property type="match status" value="1"/>
</dbReference>
<reference evidence="4 5" key="1">
    <citation type="journal article" date="2015" name="Genome Announc.">
        <title>Genome Sequence of Lactobacillus curieae CCTCC M 2011381T, a Novel Producer of Gamma-aminobutyric Acid.</title>
        <authorList>
            <person name="Wang Y."/>
            <person name="Wang Y."/>
            <person name="Lang C."/>
            <person name="Wei D."/>
            <person name="Xu P."/>
            <person name="Xie J."/>
        </authorList>
    </citation>
    <scope>NUCLEOTIDE SEQUENCE [LARGE SCALE GENOMIC DNA]</scope>
    <source>
        <strain evidence="4 5">CCTCC M 2011381</strain>
    </source>
</reference>
<dbReference type="SUPFAM" id="SSF47413">
    <property type="entry name" value="lambda repressor-like DNA-binding domains"/>
    <property type="match status" value="1"/>
</dbReference>
<name>A0A1S6QIN4_9LACO</name>
<feature type="domain" description="HTH cro/C1-type" evidence="3">
    <location>
        <begin position="7"/>
        <end position="61"/>
    </location>
</feature>
<feature type="transmembrane region" description="Helical" evidence="2">
    <location>
        <begin position="110"/>
        <end position="128"/>
    </location>
</feature>
<evidence type="ECO:0000313" key="4">
    <source>
        <dbReference type="EMBL" id="AQW21475.1"/>
    </source>
</evidence>
<dbReference type="PANTHER" id="PTHR46558:SF13">
    <property type="entry name" value="HTH-TYPE TRANSCRIPTIONAL REGULATOR IMMR"/>
    <property type="match status" value="1"/>
</dbReference>
<sequence length="214" mass="24295">MQIGKKIKFYRTSMGITQTQLAEKINLSRKTVSSWETGRSLPDLQSLVSLSNIFDVPLDNLIKDSQIINDYDCQIKKGNKSDKVRLASYIANIIFLVILHLGFIFNFLHITILISEIGITVSVCLFLLNLQPNNEEKNHSLWSTVEIIIALALLNIFLLPTRVHLTSTFNMHEPYYLFGFTFGALIITTLLVISEAIILIGFPRKHLISPFKKS</sequence>
<proteinExistence type="predicted"/>
<dbReference type="InterPro" id="IPR010982">
    <property type="entry name" value="Lambda_DNA-bd_dom_sf"/>
</dbReference>
<dbReference type="Pfam" id="PF01381">
    <property type="entry name" value="HTH_3"/>
    <property type="match status" value="1"/>
</dbReference>
<evidence type="ECO:0000259" key="3">
    <source>
        <dbReference type="PROSITE" id="PS50943"/>
    </source>
</evidence>
<keyword evidence="2" id="KW-0472">Membrane</keyword>
<dbReference type="AlphaFoldDB" id="A0A1S6QIN4"/>
<accession>A0A1S6QIN4</accession>
<dbReference type="RefSeq" id="WP_052127830.1">
    <property type="nucleotide sequence ID" value="NZ_CP018906.1"/>
</dbReference>
<evidence type="ECO:0000256" key="2">
    <source>
        <dbReference type="SAM" id="Phobius"/>
    </source>
</evidence>
<feature type="transmembrane region" description="Helical" evidence="2">
    <location>
        <begin position="86"/>
        <end position="104"/>
    </location>
</feature>
<organism evidence="4 5">
    <name type="scientific">Lentilactobacillus curieae</name>
    <dbReference type="NCBI Taxonomy" id="1138822"/>
    <lineage>
        <taxon>Bacteria</taxon>
        <taxon>Bacillati</taxon>
        <taxon>Bacillota</taxon>
        <taxon>Bacilli</taxon>
        <taxon>Lactobacillales</taxon>
        <taxon>Lactobacillaceae</taxon>
        <taxon>Lentilactobacillus</taxon>
    </lineage>
</organism>
<dbReference type="PANTHER" id="PTHR46558">
    <property type="entry name" value="TRACRIPTIONAL REGULATORY PROTEIN-RELATED-RELATED"/>
    <property type="match status" value="1"/>
</dbReference>
<dbReference type="SMART" id="SM00530">
    <property type="entry name" value="HTH_XRE"/>
    <property type="match status" value="1"/>
</dbReference>
<keyword evidence="2" id="KW-0812">Transmembrane</keyword>
<dbReference type="KEGG" id="lcu:PL11_005770"/>
<evidence type="ECO:0000313" key="5">
    <source>
        <dbReference type="Proteomes" id="UP000030361"/>
    </source>
</evidence>
<dbReference type="GO" id="GO:0003677">
    <property type="term" value="F:DNA binding"/>
    <property type="evidence" value="ECO:0007669"/>
    <property type="project" value="UniProtKB-KW"/>
</dbReference>
<dbReference type="CDD" id="cd00093">
    <property type="entry name" value="HTH_XRE"/>
    <property type="match status" value="1"/>
</dbReference>
<feature type="transmembrane region" description="Helical" evidence="2">
    <location>
        <begin position="175"/>
        <end position="202"/>
    </location>
</feature>
<gene>
    <name evidence="4" type="ORF">PL11_005770</name>
</gene>
<feature type="transmembrane region" description="Helical" evidence="2">
    <location>
        <begin position="140"/>
        <end position="163"/>
    </location>
</feature>
<keyword evidence="5" id="KW-1185">Reference proteome</keyword>